<keyword evidence="5" id="KW-1185">Reference proteome</keyword>
<evidence type="ECO:0000313" key="5">
    <source>
        <dbReference type="Proteomes" id="UP000515823"/>
    </source>
</evidence>
<dbReference type="CDD" id="cd09834">
    <property type="entry name" value="CBS_pair_bac"/>
    <property type="match status" value="1"/>
</dbReference>
<proteinExistence type="predicted"/>
<dbReference type="PROSITE" id="PS51371">
    <property type="entry name" value="CBS"/>
    <property type="match status" value="1"/>
</dbReference>
<gene>
    <name evidence="4" type="ORF">H9Q78_12320</name>
</gene>
<dbReference type="InterPro" id="IPR000644">
    <property type="entry name" value="CBS_dom"/>
</dbReference>
<evidence type="ECO:0000256" key="2">
    <source>
        <dbReference type="PROSITE-ProRule" id="PRU00703"/>
    </source>
</evidence>
<dbReference type="KEGG" id="qdo:H9Q78_12320"/>
<dbReference type="AlphaFoldDB" id="A0A7G9G333"/>
<feature type="domain" description="CBS" evidence="3">
    <location>
        <begin position="7"/>
        <end position="65"/>
    </location>
</feature>
<dbReference type="InterPro" id="IPR046342">
    <property type="entry name" value="CBS_dom_sf"/>
</dbReference>
<dbReference type="PANTHER" id="PTHR43080">
    <property type="entry name" value="CBS DOMAIN-CONTAINING PROTEIN CBSX3, MITOCHONDRIAL"/>
    <property type="match status" value="1"/>
</dbReference>
<accession>A0A7G9G333</accession>
<dbReference type="SUPFAM" id="SSF54631">
    <property type="entry name" value="CBS-domain pair"/>
    <property type="match status" value="1"/>
</dbReference>
<dbReference type="EMBL" id="CP060634">
    <property type="protein sequence ID" value="QNM05215.1"/>
    <property type="molecule type" value="Genomic_DNA"/>
</dbReference>
<dbReference type="PANTHER" id="PTHR43080:SF26">
    <property type="entry name" value="REGULATORY PROTEIN"/>
    <property type="match status" value="1"/>
</dbReference>
<protein>
    <submittedName>
        <fullName evidence="4">CBS domain-containing protein</fullName>
    </submittedName>
</protein>
<dbReference type="Gene3D" id="3.10.580.10">
    <property type="entry name" value="CBS-domain"/>
    <property type="match status" value="1"/>
</dbReference>
<dbReference type="SMART" id="SM00116">
    <property type="entry name" value="CBS"/>
    <property type="match status" value="2"/>
</dbReference>
<evidence type="ECO:0000259" key="3">
    <source>
        <dbReference type="PROSITE" id="PS51371"/>
    </source>
</evidence>
<sequence>MNILFFLTPKSDVEFVYEDYTLRQTIEKMEYHRFSEVPVVSRDGRYAGTITEGDLLWYVKEDWDLNIREAENVRIMNIRRKKKTAAVSVNAKMEDLMEKVMNQNFVPVVDDNDIFIGIVKRKDIIHYCYEHMVKCE</sequence>
<dbReference type="RefSeq" id="WP_147597401.1">
    <property type="nucleotide sequence ID" value="NZ_CP060634.1"/>
</dbReference>
<dbReference type="InterPro" id="IPR051257">
    <property type="entry name" value="Diverse_CBS-Domain"/>
</dbReference>
<evidence type="ECO:0000313" key="4">
    <source>
        <dbReference type="EMBL" id="QNM05215.1"/>
    </source>
</evidence>
<reference evidence="4 5" key="1">
    <citation type="submission" date="2020-08" db="EMBL/GenBank/DDBJ databases">
        <authorList>
            <person name="Liu C."/>
            <person name="Sun Q."/>
        </authorList>
    </citation>
    <scope>NUCLEOTIDE SEQUENCE [LARGE SCALE GENOMIC DNA]</scope>
    <source>
        <strain evidence="4 5">NSJ-38</strain>
    </source>
</reference>
<organism evidence="4 5">
    <name type="scientific">Qiania dongpingensis</name>
    <dbReference type="NCBI Taxonomy" id="2763669"/>
    <lineage>
        <taxon>Bacteria</taxon>
        <taxon>Bacillati</taxon>
        <taxon>Bacillota</taxon>
        <taxon>Clostridia</taxon>
        <taxon>Lachnospirales</taxon>
        <taxon>Lachnospiraceae</taxon>
        <taxon>Qiania</taxon>
    </lineage>
</organism>
<evidence type="ECO:0000256" key="1">
    <source>
        <dbReference type="ARBA" id="ARBA00023122"/>
    </source>
</evidence>
<name>A0A7G9G333_9FIRM</name>
<dbReference type="Proteomes" id="UP000515823">
    <property type="component" value="Chromosome"/>
</dbReference>
<dbReference type="Pfam" id="PF00571">
    <property type="entry name" value="CBS"/>
    <property type="match status" value="2"/>
</dbReference>
<keyword evidence="1 2" id="KW-0129">CBS domain</keyword>